<reference evidence="2 3" key="1">
    <citation type="submission" date="2021-03" db="EMBL/GenBank/DDBJ databases">
        <authorList>
            <person name="King G.J."/>
            <person name="Bancroft I."/>
            <person name="Baten A."/>
            <person name="Bloomfield J."/>
            <person name="Borpatragohain P."/>
            <person name="He Z."/>
            <person name="Irish N."/>
            <person name="Irwin J."/>
            <person name="Liu K."/>
            <person name="Mauleon R.P."/>
            <person name="Moore J."/>
            <person name="Morris R."/>
            <person name="Ostergaard L."/>
            <person name="Wang B."/>
            <person name="Wells R."/>
        </authorList>
    </citation>
    <scope>NUCLEOTIDE SEQUENCE [LARGE SCALE GENOMIC DNA]</scope>
    <source>
        <strain evidence="2">R-o-18</strain>
        <tissue evidence="2">Leaf</tissue>
    </source>
</reference>
<protein>
    <submittedName>
        <fullName evidence="2">Uncharacterized protein</fullName>
    </submittedName>
</protein>
<evidence type="ECO:0000313" key="2">
    <source>
        <dbReference type="EMBL" id="KAG5398005.1"/>
    </source>
</evidence>
<keyword evidence="1" id="KW-1133">Transmembrane helix</keyword>
<comment type="caution">
    <text evidence="2">The sequence shown here is derived from an EMBL/GenBank/DDBJ whole genome shotgun (WGS) entry which is preliminary data.</text>
</comment>
<feature type="transmembrane region" description="Helical" evidence="1">
    <location>
        <begin position="18"/>
        <end position="39"/>
    </location>
</feature>
<feature type="non-terminal residue" evidence="2">
    <location>
        <position position="1"/>
    </location>
</feature>
<accession>A0ABQ7MJB8</accession>
<evidence type="ECO:0000256" key="1">
    <source>
        <dbReference type="SAM" id="Phobius"/>
    </source>
</evidence>
<gene>
    <name evidence="2" type="primary">A05g507320.1_BraROA</name>
    <name evidence="2" type="ORF">IGI04_019819</name>
</gene>
<feature type="transmembrane region" description="Helical" evidence="1">
    <location>
        <begin position="51"/>
        <end position="72"/>
    </location>
</feature>
<keyword evidence="1" id="KW-0472">Membrane</keyword>
<dbReference type="EMBL" id="JADBGQ010000005">
    <property type="protein sequence ID" value="KAG5398005.1"/>
    <property type="molecule type" value="Genomic_DNA"/>
</dbReference>
<evidence type="ECO:0000313" key="3">
    <source>
        <dbReference type="Proteomes" id="UP000823674"/>
    </source>
</evidence>
<keyword evidence="3" id="KW-1185">Reference proteome</keyword>
<proteinExistence type="predicted"/>
<organism evidence="2 3">
    <name type="scientific">Brassica rapa subsp. trilocularis</name>
    <dbReference type="NCBI Taxonomy" id="1813537"/>
    <lineage>
        <taxon>Eukaryota</taxon>
        <taxon>Viridiplantae</taxon>
        <taxon>Streptophyta</taxon>
        <taxon>Embryophyta</taxon>
        <taxon>Tracheophyta</taxon>
        <taxon>Spermatophyta</taxon>
        <taxon>Magnoliopsida</taxon>
        <taxon>eudicotyledons</taxon>
        <taxon>Gunneridae</taxon>
        <taxon>Pentapetalae</taxon>
        <taxon>rosids</taxon>
        <taxon>malvids</taxon>
        <taxon>Brassicales</taxon>
        <taxon>Brassicaceae</taxon>
        <taxon>Brassiceae</taxon>
        <taxon>Brassica</taxon>
    </lineage>
</organism>
<name>A0ABQ7MJB8_BRACM</name>
<keyword evidence="1" id="KW-0812">Transmembrane</keyword>
<dbReference type="Proteomes" id="UP000823674">
    <property type="component" value="Chromosome A05"/>
</dbReference>
<sequence>KLYRDLERLGNPSRQASLFLFSLFFSRLSFSLSLSLWDLSPLSLLLASAVWWWWLLLIGGGGQISPLSWFLVPDLFRSPLPCLFGMCIVCDIDNGWRLVNKFKYESK</sequence>